<reference evidence="1" key="1">
    <citation type="submission" date="2014-09" db="EMBL/GenBank/DDBJ databases">
        <authorList>
            <person name="Magalhaes I.L.F."/>
            <person name="Oliveira U."/>
            <person name="Santos F.R."/>
            <person name="Vidigal T.H.D.A."/>
            <person name="Brescovit A.D."/>
            <person name="Santos A.J."/>
        </authorList>
    </citation>
    <scope>NUCLEOTIDE SEQUENCE</scope>
    <source>
        <tissue evidence="1">Shoot tissue taken approximately 20 cm above the soil surface</tissue>
    </source>
</reference>
<evidence type="ECO:0000313" key="1">
    <source>
        <dbReference type="EMBL" id="JAD62366.1"/>
    </source>
</evidence>
<dbReference type="EMBL" id="GBRH01235529">
    <property type="protein sequence ID" value="JAD62366.1"/>
    <property type="molecule type" value="Transcribed_RNA"/>
</dbReference>
<dbReference type="AlphaFoldDB" id="A0A0A9BG88"/>
<proteinExistence type="predicted"/>
<sequence>MTCVGIYPTCNKLMQTHQHIT</sequence>
<protein>
    <submittedName>
        <fullName evidence="1">Uncharacterized protein</fullName>
    </submittedName>
</protein>
<organism evidence="1">
    <name type="scientific">Arundo donax</name>
    <name type="common">Giant reed</name>
    <name type="synonym">Donax arundinaceus</name>
    <dbReference type="NCBI Taxonomy" id="35708"/>
    <lineage>
        <taxon>Eukaryota</taxon>
        <taxon>Viridiplantae</taxon>
        <taxon>Streptophyta</taxon>
        <taxon>Embryophyta</taxon>
        <taxon>Tracheophyta</taxon>
        <taxon>Spermatophyta</taxon>
        <taxon>Magnoliopsida</taxon>
        <taxon>Liliopsida</taxon>
        <taxon>Poales</taxon>
        <taxon>Poaceae</taxon>
        <taxon>PACMAD clade</taxon>
        <taxon>Arundinoideae</taxon>
        <taxon>Arundineae</taxon>
        <taxon>Arundo</taxon>
    </lineage>
</organism>
<name>A0A0A9BG88_ARUDO</name>
<reference evidence="1" key="2">
    <citation type="journal article" date="2015" name="Data Brief">
        <title>Shoot transcriptome of the giant reed, Arundo donax.</title>
        <authorList>
            <person name="Barrero R.A."/>
            <person name="Guerrero F.D."/>
            <person name="Moolhuijzen P."/>
            <person name="Goolsby J.A."/>
            <person name="Tidwell J."/>
            <person name="Bellgard S.E."/>
            <person name="Bellgard M.I."/>
        </authorList>
    </citation>
    <scope>NUCLEOTIDE SEQUENCE</scope>
    <source>
        <tissue evidence="1">Shoot tissue taken approximately 20 cm above the soil surface</tissue>
    </source>
</reference>
<accession>A0A0A9BG88</accession>